<dbReference type="InterPro" id="IPR014729">
    <property type="entry name" value="Rossmann-like_a/b/a_fold"/>
</dbReference>
<dbReference type="EC" id="6.3.4.19" evidence="6"/>
<evidence type="ECO:0000256" key="5">
    <source>
        <dbReference type="ARBA" id="ARBA00048539"/>
    </source>
</evidence>
<reference evidence="8" key="1">
    <citation type="journal article" date="2006" name="Mol. Biol. Evol.">
        <title>The chloroplast genome sequence of Chara vulgaris sheds new light into the closest green algal relatives of land plants.</title>
        <authorList>
            <person name="Turmel M."/>
            <person name="Otis C."/>
            <person name="Lemieux C."/>
        </authorList>
    </citation>
    <scope>NUCLEOTIDE SEQUENCE</scope>
    <source>
        <strain evidence="8">SAG 48.80</strain>
    </source>
</reference>
<dbReference type="InterPro" id="IPR012094">
    <property type="entry name" value="tRNA_Ile_lys_synt"/>
</dbReference>
<comment type="catalytic activity">
    <reaction evidence="5 6">
        <text>cytidine(34) in tRNA(Ile2) + L-lysine + ATP = lysidine(34) in tRNA(Ile2) + AMP + diphosphate + H(+)</text>
        <dbReference type="Rhea" id="RHEA:43744"/>
        <dbReference type="Rhea" id="RHEA-COMP:10625"/>
        <dbReference type="Rhea" id="RHEA-COMP:10670"/>
        <dbReference type="ChEBI" id="CHEBI:15378"/>
        <dbReference type="ChEBI" id="CHEBI:30616"/>
        <dbReference type="ChEBI" id="CHEBI:32551"/>
        <dbReference type="ChEBI" id="CHEBI:33019"/>
        <dbReference type="ChEBI" id="CHEBI:82748"/>
        <dbReference type="ChEBI" id="CHEBI:83665"/>
        <dbReference type="ChEBI" id="CHEBI:456215"/>
        <dbReference type="EC" id="6.3.4.19"/>
    </reaction>
</comment>
<comment type="subcellular location">
    <subcellularLocation>
        <location evidence="6">Plastid</location>
        <location evidence="6">Chloroplast</location>
    </subcellularLocation>
</comment>
<geneLocation type="chloroplast" evidence="8"/>
<dbReference type="GO" id="GO:0005524">
    <property type="term" value="F:ATP binding"/>
    <property type="evidence" value="ECO:0007669"/>
    <property type="project" value="UniProtKB-UniRule"/>
</dbReference>
<sequence>MKRSNFDKSKKSDKSEKSAEAPFALFYRINQAIRDRRLFKPNQRILIAASGGQDSICLIKILNQLKSQWNWQLGIAHCDHLWQIDSFYAASHVSQLAENLNIDYYQCITTKVFNNEEKARLWRYKILEQIASSHDYTAIVTAHTASDRTETFLYNLLRGTGPDGLQSLSWKRKLKSGIRIIRPLLSTTRFELTVLAKQLQMPLWPDKSNQDLFFKRNLIRKQLLPYLRSFFNPQIDKTIAQLAELLHAETVYMENIAALIRIKAHKKDDTIAELDTSILKTLPLALQRRVLRQFLYHEMRYRFTFTEIERIRILYCNYKKVQKVEMKGTQWVMYLHSNCLTISRT</sequence>
<dbReference type="RefSeq" id="YP_001019116.1">
    <property type="nucleotide sequence ID" value="NC_008822.1"/>
</dbReference>
<dbReference type="CDD" id="cd01992">
    <property type="entry name" value="TilS_N"/>
    <property type="match status" value="1"/>
</dbReference>
<accession>A2CI51</accession>
<evidence type="ECO:0000256" key="6">
    <source>
        <dbReference type="HAMAP-Rule" id="MF_01161"/>
    </source>
</evidence>
<feature type="binding site" evidence="6">
    <location>
        <begin position="50"/>
        <end position="55"/>
    </location>
    <ligand>
        <name>ATP</name>
        <dbReference type="ChEBI" id="CHEBI:30616"/>
    </ligand>
</feature>
<dbReference type="Gene3D" id="1.20.59.20">
    <property type="match status" value="1"/>
</dbReference>
<evidence type="ECO:0000256" key="3">
    <source>
        <dbReference type="ARBA" id="ARBA00022741"/>
    </source>
</evidence>
<comment type="function">
    <text evidence="6">Ligates lysine onto the cytidine present at position 34 of the AUA codon-specific tRNA(Ile) that contains the anticodon CAU, in an ATP-dependent manner. Cytidine is converted to lysidine, thus changing the amino acid specificity of the tRNA from methionine to isoleucine.</text>
</comment>
<keyword evidence="2 6" id="KW-0819">tRNA processing</keyword>
<evidence type="ECO:0000256" key="2">
    <source>
        <dbReference type="ARBA" id="ARBA00022694"/>
    </source>
</evidence>
<dbReference type="InterPro" id="IPR012795">
    <property type="entry name" value="tRNA_Ile_lys_synt_N"/>
</dbReference>
<keyword evidence="8" id="KW-0150">Chloroplast</keyword>
<proteinExistence type="inferred from homology"/>
<comment type="similarity">
    <text evidence="6">Belongs to the tRNA(Ile)-lysidine synthase family.</text>
</comment>
<protein>
    <recommendedName>
        <fullName evidence="6">tRNA(Ile)-lysidine synthase, chloroplastic</fullName>
        <ecNumber evidence="6">6.3.4.19</ecNumber>
    </recommendedName>
    <alternativeName>
        <fullName evidence="6">tRNA(Ile)-2-lysyl-cytidine synthase</fullName>
    </alternativeName>
    <alternativeName>
        <fullName evidence="6">tRNA(Ile)-lysidine synthetase</fullName>
    </alternativeName>
</protein>
<dbReference type="SUPFAM" id="SSF52402">
    <property type="entry name" value="Adenine nucleotide alpha hydrolases-like"/>
    <property type="match status" value="1"/>
</dbReference>
<comment type="domain">
    <text evidence="6">The N-terminal region contains the highly conserved SGGXDS motif, predicted to be a P-loop motif involved in ATP binding.</text>
</comment>
<reference evidence="8" key="2">
    <citation type="journal article" date="2007" name="BMC Biol.">
        <title>A clade uniting the green algae Mesostigma viride and Chlorokybus atmophyticus represents the deepest branch of the Streptophyta in chloroplast genome-based phylogenies.</title>
        <authorList>
            <person name="Lemieux C."/>
            <person name="Otis C."/>
            <person name="Turmel M."/>
        </authorList>
    </citation>
    <scope>NUCLEOTIDE SEQUENCE [LARGE SCALE GENOMIC DNA]</scope>
    <source>
        <strain evidence="8">SAG 48.80</strain>
    </source>
</reference>
<dbReference type="PANTHER" id="PTHR43033">
    <property type="entry name" value="TRNA(ILE)-LYSIDINE SYNTHASE-RELATED"/>
    <property type="match status" value="1"/>
</dbReference>
<dbReference type="InterPro" id="IPR011063">
    <property type="entry name" value="TilS/TtcA_N"/>
</dbReference>
<dbReference type="SUPFAM" id="SSF82829">
    <property type="entry name" value="MesJ substrate recognition domain-like"/>
    <property type="match status" value="1"/>
</dbReference>
<keyword evidence="8" id="KW-0934">Plastid</keyword>
<evidence type="ECO:0000259" key="7">
    <source>
        <dbReference type="Pfam" id="PF01171"/>
    </source>
</evidence>
<dbReference type="HAMAP" id="MF_01161">
    <property type="entry name" value="tRNA_Ile_lys_synt"/>
    <property type="match status" value="1"/>
</dbReference>
<keyword evidence="4 6" id="KW-0067">ATP-binding</keyword>
<name>A2CI51_CHLAT</name>
<evidence type="ECO:0000256" key="1">
    <source>
        <dbReference type="ARBA" id="ARBA00022598"/>
    </source>
</evidence>
<dbReference type="NCBIfam" id="TIGR02432">
    <property type="entry name" value="lysidine_TilS_N"/>
    <property type="match status" value="1"/>
</dbReference>
<dbReference type="AlphaFoldDB" id="A2CI51"/>
<dbReference type="EMBL" id="DQ422812">
    <property type="protein sequence ID" value="ABM87973.1"/>
    <property type="molecule type" value="Genomic_DNA"/>
</dbReference>
<dbReference type="GO" id="GO:0032267">
    <property type="term" value="F:tRNA(Ile)-lysidine synthase activity"/>
    <property type="evidence" value="ECO:0007669"/>
    <property type="project" value="UniProtKB-EC"/>
</dbReference>
<dbReference type="GO" id="GO:0006400">
    <property type="term" value="P:tRNA modification"/>
    <property type="evidence" value="ECO:0007669"/>
    <property type="project" value="UniProtKB-UniRule"/>
</dbReference>
<dbReference type="Gene3D" id="3.40.50.620">
    <property type="entry name" value="HUPs"/>
    <property type="match status" value="1"/>
</dbReference>
<dbReference type="Pfam" id="PF01171">
    <property type="entry name" value="ATP_bind_3"/>
    <property type="match status" value="1"/>
</dbReference>
<feature type="domain" description="tRNA(Ile)-lysidine/2-thiocytidine synthase N-terminal" evidence="7">
    <location>
        <begin position="45"/>
        <end position="222"/>
    </location>
</feature>
<organism evidence="8">
    <name type="scientific">Chlorokybus atmophyticus</name>
    <name type="common">Soil alga</name>
    <dbReference type="NCBI Taxonomy" id="3144"/>
    <lineage>
        <taxon>Eukaryota</taxon>
        <taxon>Viridiplantae</taxon>
        <taxon>Streptophyta</taxon>
        <taxon>Chlorokybophyceae</taxon>
        <taxon>Chlorokybales</taxon>
        <taxon>Chlorokybaceae</taxon>
        <taxon>Chlorokybus</taxon>
    </lineage>
</organism>
<keyword evidence="1 6" id="KW-0436">Ligase</keyword>
<dbReference type="PANTHER" id="PTHR43033:SF1">
    <property type="entry name" value="TRNA(ILE)-LYSIDINE SYNTHASE-RELATED"/>
    <property type="match status" value="1"/>
</dbReference>
<evidence type="ECO:0000313" key="8">
    <source>
        <dbReference type="EMBL" id="ABM87973.1"/>
    </source>
</evidence>
<keyword evidence="3 6" id="KW-0547">Nucleotide-binding</keyword>
<evidence type="ECO:0000256" key="4">
    <source>
        <dbReference type="ARBA" id="ARBA00022840"/>
    </source>
</evidence>
<dbReference type="GO" id="GO:0009507">
    <property type="term" value="C:chloroplast"/>
    <property type="evidence" value="ECO:0007669"/>
    <property type="project" value="UniProtKB-SubCell"/>
</dbReference>
<dbReference type="GeneID" id="4783260"/>
<gene>
    <name evidence="8" type="primary">ycf62</name>
    <name evidence="6" type="synonym">tilS</name>
</gene>